<dbReference type="GO" id="GO:0005829">
    <property type="term" value="C:cytosol"/>
    <property type="evidence" value="ECO:0007669"/>
    <property type="project" value="TreeGrafter"/>
</dbReference>
<gene>
    <name evidence="5" type="ORF">ABT56_07360</name>
</gene>
<dbReference type="SUPFAM" id="SSF46689">
    <property type="entry name" value="Homeodomain-like"/>
    <property type="match status" value="1"/>
</dbReference>
<dbReference type="InterPro" id="IPR020449">
    <property type="entry name" value="Tscrpt_reg_AraC-type_HTH"/>
</dbReference>
<dbReference type="PANTHER" id="PTHR47894">
    <property type="entry name" value="HTH-TYPE TRANSCRIPTIONAL REGULATOR GADX"/>
    <property type="match status" value="1"/>
</dbReference>
<dbReference type="Proteomes" id="UP000036097">
    <property type="component" value="Unassembled WGS sequence"/>
</dbReference>
<protein>
    <submittedName>
        <fullName evidence="5">AraC family transcriptional regulator</fullName>
    </submittedName>
</protein>
<dbReference type="GO" id="GO:0000976">
    <property type="term" value="F:transcription cis-regulatory region binding"/>
    <property type="evidence" value="ECO:0007669"/>
    <property type="project" value="TreeGrafter"/>
</dbReference>
<dbReference type="PROSITE" id="PS01124">
    <property type="entry name" value="HTH_ARAC_FAMILY_2"/>
    <property type="match status" value="1"/>
</dbReference>
<evidence type="ECO:0000256" key="3">
    <source>
        <dbReference type="ARBA" id="ARBA00023163"/>
    </source>
</evidence>
<dbReference type="InterPro" id="IPR018060">
    <property type="entry name" value="HTH_AraC"/>
</dbReference>
<accession>A0A0J1JXE2</accession>
<proteinExistence type="predicted"/>
<dbReference type="Pfam" id="PF12833">
    <property type="entry name" value="HTH_18"/>
    <property type="match status" value="1"/>
</dbReference>
<dbReference type="RefSeq" id="WP_047878232.1">
    <property type="nucleotide sequence ID" value="NZ_LDOT01000007.1"/>
</dbReference>
<evidence type="ECO:0000256" key="1">
    <source>
        <dbReference type="ARBA" id="ARBA00023015"/>
    </source>
</evidence>
<dbReference type="GO" id="GO:0003700">
    <property type="term" value="F:DNA-binding transcription factor activity"/>
    <property type="evidence" value="ECO:0007669"/>
    <property type="project" value="InterPro"/>
</dbReference>
<dbReference type="PRINTS" id="PR00032">
    <property type="entry name" value="HTHARAC"/>
</dbReference>
<evidence type="ECO:0000313" key="6">
    <source>
        <dbReference type="Proteomes" id="UP000036097"/>
    </source>
</evidence>
<dbReference type="STRING" id="1195763.ABT56_07360"/>
<keyword evidence="1" id="KW-0805">Transcription regulation</keyword>
<dbReference type="PANTHER" id="PTHR47894:SF4">
    <property type="entry name" value="HTH-TYPE TRANSCRIPTIONAL REGULATOR GADX"/>
    <property type="match status" value="1"/>
</dbReference>
<dbReference type="PATRIC" id="fig|1195763.3.peg.1573"/>
<sequence length="258" mass="29592">MAKVLVQSGQFRGLSKQSLRNVLMHSPTVIWVQNGMKQLWWRESALKYTSAEWLMIPACQYLTFVNVPEQAAFHSKTLTFFEAPPQEWVRESMAGAASQAQEPRATVTEQLAYCFDILFAMQEKHFSLETQRQFLYAFYAELRHAGILHLLFPGEPQTLWERVSRYLSANPGDEHKVELVAEHLSMSRATLIRKLSAEGTSFRKVLAEVRMGYALTLLQQSPNQLDVAMACGYQSEARFSARFKQQFGLTPTQYRKTL</sequence>
<keyword evidence="2" id="KW-0238">DNA-binding</keyword>
<keyword evidence="6" id="KW-1185">Reference proteome</keyword>
<comment type="caution">
    <text evidence="5">The sequence shown here is derived from an EMBL/GenBank/DDBJ whole genome shotgun (WGS) entry which is preliminary data.</text>
</comment>
<dbReference type="EMBL" id="LDOT01000007">
    <property type="protein sequence ID" value="KLV06962.1"/>
    <property type="molecule type" value="Genomic_DNA"/>
</dbReference>
<dbReference type="OrthoDB" id="9783876at2"/>
<dbReference type="InterPro" id="IPR009057">
    <property type="entry name" value="Homeodomain-like_sf"/>
</dbReference>
<evidence type="ECO:0000256" key="2">
    <source>
        <dbReference type="ARBA" id="ARBA00023125"/>
    </source>
</evidence>
<dbReference type="Gene3D" id="1.10.10.60">
    <property type="entry name" value="Homeodomain-like"/>
    <property type="match status" value="1"/>
</dbReference>
<reference evidence="5 6" key="1">
    <citation type="submission" date="2015-05" db="EMBL/GenBank/DDBJ databases">
        <title>Photobacterium galathea sp. nov.</title>
        <authorList>
            <person name="Machado H."/>
            <person name="Gram L."/>
        </authorList>
    </citation>
    <scope>NUCLEOTIDE SEQUENCE [LARGE SCALE GENOMIC DNA]</scope>
    <source>
        <strain evidence="5 6">CGMCC 1.12159</strain>
    </source>
</reference>
<dbReference type="SMART" id="SM00342">
    <property type="entry name" value="HTH_ARAC"/>
    <property type="match status" value="1"/>
</dbReference>
<dbReference type="AlphaFoldDB" id="A0A0J1JXE2"/>
<evidence type="ECO:0000313" key="5">
    <source>
        <dbReference type="EMBL" id="KLV06962.1"/>
    </source>
</evidence>
<name>A0A0J1JXE2_9GAMM</name>
<feature type="domain" description="HTH araC/xylS-type" evidence="4">
    <location>
        <begin position="161"/>
        <end position="257"/>
    </location>
</feature>
<evidence type="ECO:0000259" key="4">
    <source>
        <dbReference type="PROSITE" id="PS01124"/>
    </source>
</evidence>
<organism evidence="5 6">
    <name type="scientific">Photobacterium aquae</name>
    <dbReference type="NCBI Taxonomy" id="1195763"/>
    <lineage>
        <taxon>Bacteria</taxon>
        <taxon>Pseudomonadati</taxon>
        <taxon>Pseudomonadota</taxon>
        <taxon>Gammaproteobacteria</taxon>
        <taxon>Vibrionales</taxon>
        <taxon>Vibrionaceae</taxon>
        <taxon>Photobacterium</taxon>
    </lineage>
</organism>
<keyword evidence="3" id="KW-0804">Transcription</keyword>